<accession>A0A1R0F6V1</accession>
<evidence type="ECO:0000313" key="2">
    <source>
        <dbReference type="Proteomes" id="UP000187344"/>
    </source>
</evidence>
<sequence>MVSITSTDMNLVNHGFDVPGLRAAQNIQEIVQSQNNATQTVRVDDRNVMSPRISDALSRIQELVEKGINASGIISQQVNTNMTNPQYFTGTLKDADAAKYAGFEGVPTGSFQVFTPPEISDDKLKDLVKSTAQLGGLPNGDDALFKALQNDTAKIYNQKDSENLLGKPVDWKQGSIGGTMWDRNAIDQKAVQQVAQDGKQIFAGAIGSIHFAIVY</sequence>
<proteinExistence type="predicted"/>
<dbReference type="EMBL" id="LXYT01000003">
    <property type="protein sequence ID" value="OLY42691.1"/>
    <property type="molecule type" value="Genomic_DNA"/>
</dbReference>
<dbReference type="GeneID" id="92992691"/>
<dbReference type="AlphaFoldDB" id="A0A1R0F6V1"/>
<dbReference type="OrthoDB" id="7924764at2"/>
<dbReference type="Proteomes" id="UP000187344">
    <property type="component" value="Unassembled WGS sequence"/>
</dbReference>
<name>A0A1R0F6V1_9HYPH</name>
<reference evidence="1 2" key="1">
    <citation type="submission" date="2016-12" db="EMBL/GenBank/DDBJ databases">
        <title>Comparative genomics of Bartonella apis.</title>
        <authorList>
            <person name="Engel P."/>
        </authorList>
    </citation>
    <scope>NUCLEOTIDE SEQUENCE [LARGE SCALE GENOMIC DNA]</scope>
    <source>
        <strain evidence="1 2">PEB0149</strain>
    </source>
</reference>
<organism evidence="1 2">
    <name type="scientific">Bartonella apis</name>
    <dbReference type="NCBI Taxonomy" id="1686310"/>
    <lineage>
        <taxon>Bacteria</taxon>
        <taxon>Pseudomonadati</taxon>
        <taxon>Pseudomonadota</taxon>
        <taxon>Alphaproteobacteria</taxon>
        <taxon>Hyphomicrobiales</taxon>
        <taxon>Bartonellaceae</taxon>
        <taxon>Bartonella</taxon>
    </lineage>
</organism>
<protein>
    <submittedName>
        <fullName evidence="1">Uncharacterized protein</fullName>
    </submittedName>
</protein>
<gene>
    <name evidence="1" type="ORF">PEB0149_000970</name>
</gene>
<comment type="caution">
    <text evidence="1">The sequence shown here is derived from an EMBL/GenBank/DDBJ whole genome shotgun (WGS) entry which is preliminary data.</text>
</comment>
<dbReference type="RefSeq" id="WP_083639844.1">
    <property type="nucleotide sequence ID" value="NZ_CAMKXQ010000003.1"/>
</dbReference>
<evidence type="ECO:0000313" key="1">
    <source>
        <dbReference type="EMBL" id="OLY42691.1"/>
    </source>
</evidence>
<keyword evidence="2" id="KW-1185">Reference proteome</keyword>